<dbReference type="KEGG" id="tpx:Turpa_1983"/>
<dbReference type="HOGENOM" id="CLU_1229467_0_0_12"/>
<dbReference type="EMBL" id="CP002959">
    <property type="protein sequence ID" value="AFM12630.1"/>
    <property type="molecule type" value="Genomic_DNA"/>
</dbReference>
<keyword evidence="3" id="KW-1185">Reference proteome</keyword>
<keyword evidence="1" id="KW-0732">Signal</keyword>
<evidence type="ECO:0008006" key="4">
    <source>
        <dbReference type="Google" id="ProtNLM"/>
    </source>
</evidence>
<feature type="chain" id="PRO_5003685920" description="Lipoprotein" evidence="1">
    <location>
        <begin position="18"/>
        <end position="225"/>
    </location>
</feature>
<dbReference type="STRING" id="869212.Turpa_1983"/>
<accession>I4B5S3</accession>
<evidence type="ECO:0000313" key="3">
    <source>
        <dbReference type="Proteomes" id="UP000006048"/>
    </source>
</evidence>
<proteinExistence type="predicted"/>
<dbReference type="AlphaFoldDB" id="I4B5S3"/>
<name>I4B5S3_TURPD</name>
<feature type="signal peptide" evidence="1">
    <location>
        <begin position="1"/>
        <end position="17"/>
    </location>
</feature>
<sequence>MRVTFLFLLLLHVPLYACPDAGEAANAWAQENFGGDEENPLVVQKRVTRLNPMVSAVQITLPADPDDQEAGPKIVTAFFTGANCEFAQQFDGEIADSIEVGATKYLFIRTEVVDAEERQVNYQPVTVQSSGEIGYTRDQHGSEIQFAQSLQQRCEGNVGQMATWQRDKNDNRLLIVTERQSDRDEKCRLIQDSSTFRYYRLTDDIWRLDDGDSEAETTTTAKRKP</sequence>
<organism evidence="2 3">
    <name type="scientific">Turneriella parva (strain ATCC BAA-1111 / DSM 21527 / NCTC 11395 / H)</name>
    <name type="common">Leptospira parva</name>
    <dbReference type="NCBI Taxonomy" id="869212"/>
    <lineage>
        <taxon>Bacteria</taxon>
        <taxon>Pseudomonadati</taxon>
        <taxon>Spirochaetota</taxon>
        <taxon>Spirochaetia</taxon>
        <taxon>Leptospirales</taxon>
        <taxon>Leptospiraceae</taxon>
        <taxon>Turneriella</taxon>
    </lineage>
</organism>
<reference evidence="2 3" key="1">
    <citation type="submission" date="2012-06" db="EMBL/GenBank/DDBJ databases">
        <title>The complete chromosome of genome of Turneriella parva DSM 21527.</title>
        <authorList>
            <consortium name="US DOE Joint Genome Institute (JGI-PGF)"/>
            <person name="Lucas S."/>
            <person name="Han J."/>
            <person name="Lapidus A."/>
            <person name="Bruce D."/>
            <person name="Goodwin L."/>
            <person name="Pitluck S."/>
            <person name="Peters L."/>
            <person name="Kyrpides N."/>
            <person name="Mavromatis K."/>
            <person name="Ivanova N."/>
            <person name="Mikhailova N."/>
            <person name="Chertkov O."/>
            <person name="Detter J.C."/>
            <person name="Tapia R."/>
            <person name="Han C."/>
            <person name="Land M."/>
            <person name="Hauser L."/>
            <person name="Markowitz V."/>
            <person name="Cheng J.-F."/>
            <person name="Hugenholtz P."/>
            <person name="Woyke T."/>
            <person name="Wu D."/>
            <person name="Gronow S."/>
            <person name="Wellnitz S."/>
            <person name="Brambilla E."/>
            <person name="Klenk H.-P."/>
            <person name="Eisen J.A."/>
        </authorList>
    </citation>
    <scope>NUCLEOTIDE SEQUENCE [LARGE SCALE GENOMIC DNA]</scope>
    <source>
        <strain evidence="3">ATCC BAA-1111 / DSM 21527 / NCTC 11395 / H</strain>
    </source>
</reference>
<dbReference type="Proteomes" id="UP000006048">
    <property type="component" value="Chromosome"/>
</dbReference>
<gene>
    <name evidence="2" type="ordered locus">Turpa_1983</name>
</gene>
<protein>
    <recommendedName>
        <fullName evidence="4">Lipoprotein</fullName>
    </recommendedName>
</protein>
<evidence type="ECO:0000313" key="2">
    <source>
        <dbReference type="EMBL" id="AFM12630.1"/>
    </source>
</evidence>
<evidence type="ECO:0000256" key="1">
    <source>
        <dbReference type="SAM" id="SignalP"/>
    </source>
</evidence>
<dbReference type="RefSeq" id="WP_014803137.1">
    <property type="nucleotide sequence ID" value="NC_018020.1"/>
</dbReference>